<accession>A0A0H3D447</accession>
<dbReference type="CDD" id="cd07247">
    <property type="entry name" value="SgaA_N_like"/>
    <property type="match status" value="1"/>
</dbReference>
<dbReference type="GO" id="GO:0051213">
    <property type="term" value="F:dioxygenase activity"/>
    <property type="evidence" value="ECO:0007669"/>
    <property type="project" value="UniProtKB-KW"/>
</dbReference>
<dbReference type="AlphaFoldDB" id="A0A0H3D447"/>
<dbReference type="PROSITE" id="PS51819">
    <property type="entry name" value="VOC"/>
    <property type="match status" value="1"/>
</dbReference>
<reference evidence="2 3" key="1">
    <citation type="journal article" date="2010" name="Cell Res.">
        <title>Complete genome sequence of the rifamycin SV-producing Amycolatopsis mediterranei U32 revealed its genetic characteristics in phylogeny and metabolism.</title>
        <authorList>
            <person name="Zhao W."/>
            <person name="Zhong Y."/>
            <person name="Yuan H."/>
            <person name="Wang J."/>
            <person name="Zheng H."/>
            <person name="Wang Y."/>
            <person name="Cen X."/>
            <person name="Xu F."/>
            <person name="Bai J."/>
            <person name="Han X."/>
            <person name="Lu G."/>
            <person name="Zhu Y."/>
            <person name="Shao Z."/>
            <person name="Yan H."/>
            <person name="Li C."/>
            <person name="Peng N."/>
            <person name="Zhang Z."/>
            <person name="Zhang Y."/>
            <person name="Lin W."/>
            <person name="Fan Y."/>
            <person name="Qin Z."/>
            <person name="Hu Y."/>
            <person name="Zhu B."/>
            <person name="Wang S."/>
            <person name="Ding X."/>
            <person name="Zhao G.P."/>
        </authorList>
    </citation>
    <scope>NUCLEOTIDE SEQUENCE [LARGE SCALE GENOMIC DNA]</scope>
    <source>
        <strain evidence="3">U-32</strain>
    </source>
</reference>
<dbReference type="HOGENOM" id="CLU_724888_0_0_11"/>
<proteinExistence type="predicted"/>
<dbReference type="EMBL" id="CP002000">
    <property type="protein sequence ID" value="ADJ45436.1"/>
    <property type="molecule type" value="Genomic_DNA"/>
</dbReference>
<evidence type="ECO:0000313" key="2">
    <source>
        <dbReference type="EMBL" id="ADJ45436.1"/>
    </source>
</evidence>
<dbReference type="InterPro" id="IPR052164">
    <property type="entry name" value="Anthracycline_SecMetBiosynth"/>
</dbReference>
<dbReference type="RefSeq" id="WP_013225508.1">
    <property type="nucleotide sequence ID" value="NC_014318.1"/>
</dbReference>
<dbReference type="KEGG" id="amd:AMED_3653"/>
<dbReference type="Proteomes" id="UP000000328">
    <property type="component" value="Chromosome"/>
</dbReference>
<dbReference type="SUPFAM" id="SSF54593">
    <property type="entry name" value="Glyoxalase/Bleomycin resistance protein/Dihydroxybiphenyl dioxygenase"/>
    <property type="match status" value="2"/>
</dbReference>
<dbReference type="Pfam" id="PF18029">
    <property type="entry name" value="Glyoxalase_6"/>
    <property type="match status" value="2"/>
</dbReference>
<dbReference type="InterPro" id="IPR037523">
    <property type="entry name" value="VOC_core"/>
</dbReference>
<sequence length="381" mass="38957">MNLHPGNTVSWIDLGTPDMGATTAFYTALFGWTVAPPDATGYRLCTLRGQLVAALGPAEDAGAPYWTTNVTVADIHATATRFTNLGAKIVVVPTRVGTLGHAAVTIDPVGAPLSLWQPGTHDGMQLNHEPGTFARISLLTDHPAQAAAFYRPALHWTSNPQHTEFRLPDGSVAATGKPPGKPTSQRSLWLVSFAGNNPTADIGRARRLGATEVRQDANGDVVMRDPAGALFGLTQHVSTADQSGAAAADGVVCKGSTVTLSGESGAPAASSNQFPVGTMPKVTNLDNAKFITVPVTAKSGSCVRPGAGIGGNADPIGKTRHHRPLGTADGEGLMSGQGSVPDGRSGHPWFVGWSAVGCAGVDVAVDALGEESAGAGGLGVR</sequence>
<keyword evidence="2" id="KW-0223">Dioxygenase</keyword>
<gene>
    <name evidence="2" type="ordered locus">AMED_3653</name>
</gene>
<dbReference type="GeneID" id="92871404"/>
<dbReference type="PANTHER" id="PTHR33993">
    <property type="entry name" value="GLYOXALASE-RELATED"/>
    <property type="match status" value="1"/>
</dbReference>
<dbReference type="InterPro" id="IPR029068">
    <property type="entry name" value="Glyas_Bleomycin-R_OHBP_Dase"/>
</dbReference>
<organism evidence="2 3">
    <name type="scientific">Amycolatopsis mediterranei (strain U-32)</name>
    <dbReference type="NCBI Taxonomy" id="749927"/>
    <lineage>
        <taxon>Bacteria</taxon>
        <taxon>Bacillati</taxon>
        <taxon>Actinomycetota</taxon>
        <taxon>Actinomycetes</taxon>
        <taxon>Pseudonocardiales</taxon>
        <taxon>Pseudonocardiaceae</taxon>
        <taxon>Amycolatopsis</taxon>
    </lineage>
</organism>
<dbReference type="InterPro" id="IPR041581">
    <property type="entry name" value="Glyoxalase_6"/>
</dbReference>
<dbReference type="PANTHER" id="PTHR33993:SF14">
    <property type="entry name" value="GB|AAF24581.1"/>
    <property type="match status" value="1"/>
</dbReference>
<name>A0A0H3D447_AMYMU</name>
<dbReference type="OrthoDB" id="9793039at2"/>
<dbReference type="eggNOG" id="COG3324">
    <property type="taxonomic scope" value="Bacteria"/>
</dbReference>
<dbReference type="Gene3D" id="3.10.180.10">
    <property type="entry name" value="2,3-Dihydroxybiphenyl 1,2-Dioxygenase, domain 1"/>
    <property type="match status" value="2"/>
</dbReference>
<evidence type="ECO:0000259" key="1">
    <source>
        <dbReference type="PROSITE" id="PS51819"/>
    </source>
</evidence>
<feature type="domain" description="VOC" evidence="1">
    <location>
        <begin position="8"/>
        <end position="118"/>
    </location>
</feature>
<dbReference type="PATRIC" id="fig|749927.5.peg.3776"/>
<evidence type="ECO:0000313" key="3">
    <source>
        <dbReference type="Proteomes" id="UP000000328"/>
    </source>
</evidence>
<keyword evidence="2" id="KW-0560">Oxidoreductase</keyword>
<protein>
    <submittedName>
        <fullName evidence="2">Glyoxalase/bleomycin resistance protein/dioxygenase</fullName>
    </submittedName>
</protein>